<keyword evidence="3" id="KW-1185">Reference proteome</keyword>
<feature type="compositionally biased region" description="Polar residues" evidence="1">
    <location>
        <begin position="1"/>
        <end position="13"/>
    </location>
</feature>
<evidence type="ECO:0000313" key="3">
    <source>
        <dbReference type="Proteomes" id="UP000094444"/>
    </source>
</evidence>
<dbReference type="AlphaFoldDB" id="A0A2P5HZ82"/>
<gene>
    <name evidence="2" type="ORF">DHEL01_v206048</name>
</gene>
<evidence type="ECO:0000313" key="2">
    <source>
        <dbReference type="EMBL" id="POS75566.1"/>
    </source>
</evidence>
<organism evidence="2 3">
    <name type="scientific">Diaporthe helianthi</name>
    <dbReference type="NCBI Taxonomy" id="158607"/>
    <lineage>
        <taxon>Eukaryota</taxon>
        <taxon>Fungi</taxon>
        <taxon>Dikarya</taxon>
        <taxon>Ascomycota</taxon>
        <taxon>Pezizomycotina</taxon>
        <taxon>Sordariomycetes</taxon>
        <taxon>Sordariomycetidae</taxon>
        <taxon>Diaporthales</taxon>
        <taxon>Diaporthaceae</taxon>
        <taxon>Diaporthe</taxon>
    </lineage>
</organism>
<dbReference type="Proteomes" id="UP000094444">
    <property type="component" value="Unassembled WGS sequence"/>
</dbReference>
<accession>A0A2P5HZ82</accession>
<dbReference type="EMBL" id="MAVT02000472">
    <property type="protein sequence ID" value="POS75566.1"/>
    <property type="molecule type" value="Genomic_DNA"/>
</dbReference>
<feature type="compositionally biased region" description="Polar residues" evidence="1">
    <location>
        <begin position="73"/>
        <end position="102"/>
    </location>
</feature>
<protein>
    <submittedName>
        <fullName evidence="2">Uncharacterized protein</fullName>
    </submittedName>
</protein>
<evidence type="ECO:0000256" key="1">
    <source>
        <dbReference type="SAM" id="MobiDB-lite"/>
    </source>
</evidence>
<comment type="caution">
    <text evidence="2">The sequence shown here is derived from an EMBL/GenBank/DDBJ whole genome shotgun (WGS) entry which is preliminary data.</text>
</comment>
<feature type="compositionally biased region" description="Basic and acidic residues" evidence="1">
    <location>
        <begin position="107"/>
        <end position="117"/>
    </location>
</feature>
<dbReference type="InParanoid" id="A0A2P5HZ82"/>
<dbReference type="OrthoDB" id="3260716at2759"/>
<reference evidence="2" key="1">
    <citation type="submission" date="2017-09" db="EMBL/GenBank/DDBJ databases">
        <title>Polyketide synthases of a Diaporthe helianthi virulent isolate.</title>
        <authorList>
            <person name="Baroncelli R."/>
        </authorList>
    </citation>
    <scope>NUCLEOTIDE SEQUENCE [LARGE SCALE GENOMIC DNA]</scope>
    <source>
        <strain evidence="2">7/96</strain>
    </source>
</reference>
<sequence>MTTPQQNLDSLTGQGEFHSKRPGSEPLTHKGHKPGVKVGNDAAPEFSAEVHEPGTAPSKDTHKPNPVSEVPGQAQNDDTTAQTDALDSLPGATSASVHNATQFGKPLHGETSAEKHSAKPQGRTGLAGHLGHGQSAATGDGSAESKARATGADLEGRAAQLKGQKGASGASEGGLNWPGAESAHPVGAEGVASERR</sequence>
<proteinExistence type="predicted"/>
<name>A0A2P5HZ82_DIAHE</name>
<feature type="region of interest" description="Disordered" evidence="1">
    <location>
        <begin position="1"/>
        <end position="196"/>
    </location>
</feature>